<gene>
    <name evidence="1" type="ORF">H9647_05635</name>
</gene>
<proteinExistence type="predicted"/>
<dbReference type="EMBL" id="JACSQL010000002">
    <property type="protein sequence ID" value="MBD7967535.1"/>
    <property type="molecule type" value="Genomic_DNA"/>
</dbReference>
<reference evidence="1 2" key="1">
    <citation type="submission" date="2020-08" db="EMBL/GenBank/DDBJ databases">
        <title>A Genomic Blueprint of the Chicken Gut Microbiome.</title>
        <authorList>
            <person name="Gilroy R."/>
            <person name="Ravi A."/>
            <person name="Getino M."/>
            <person name="Pursley I."/>
            <person name="Horton D.L."/>
            <person name="Alikhan N.-F."/>
            <person name="Baker D."/>
            <person name="Gharbi K."/>
            <person name="Hall N."/>
            <person name="Watson M."/>
            <person name="Adriaenssens E.M."/>
            <person name="Foster-Nyarko E."/>
            <person name="Jarju S."/>
            <person name="Secka A."/>
            <person name="Antonio M."/>
            <person name="Oren A."/>
            <person name="Chaudhuri R."/>
            <person name="La Ragione R.M."/>
            <person name="Hildebrand F."/>
            <person name="Pallen M.J."/>
        </authorList>
    </citation>
    <scope>NUCLEOTIDE SEQUENCE [LARGE SCALE GENOMIC DNA]</scope>
    <source>
        <strain evidence="1 2">Sa2BVA9</strain>
    </source>
</reference>
<evidence type="ECO:0000313" key="1">
    <source>
        <dbReference type="EMBL" id="MBD7967535.1"/>
    </source>
</evidence>
<name>A0ABR8SVM3_9BACL</name>
<dbReference type="Proteomes" id="UP000608071">
    <property type="component" value="Unassembled WGS sequence"/>
</dbReference>
<evidence type="ECO:0000313" key="2">
    <source>
        <dbReference type="Proteomes" id="UP000608071"/>
    </source>
</evidence>
<sequence>MSQRNKQHDLDTMLRFSPIMYFFKDKTYHDLDATLRFSPIMNFFKDKTYHDWTLRFASLES</sequence>
<keyword evidence="2" id="KW-1185">Reference proteome</keyword>
<comment type="caution">
    <text evidence="1">The sequence shown here is derived from an EMBL/GenBank/DDBJ whole genome shotgun (WGS) entry which is preliminary data.</text>
</comment>
<organism evidence="1 2">
    <name type="scientific">Paenibacillus gallinarum</name>
    <dbReference type="NCBI Taxonomy" id="2762232"/>
    <lineage>
        <taxon>Bacteria</taxon>
        <taxon>Bacillati</taxon>
        <taxon>Bacillota</taxon>
        <taxon>Bacilli</taxon>
        <taxon>Bacillales</taxon>
        <taxon>Paenibacillaceae</taxon>
        <taxon>Paenibacillus</taxon>
    </lineage>
</organism>
<accession>A0ABR8SVM3</accession>
<protein>
    <submittedName>
        <fullName evidence="1">Uncharacterized protein</fullName>
    </submittedName>
</protein>